<dbReference type="GO" id="GO:0097163">
    <property type="term" value="F:sulfur carrier activity"/>
    <property type="evidence" value="ECO:0007669"/>
    <property type="project" value="UniProtKB-UniRule"/>
</dbReference>
<evidence type="ECO:0000256" key="2">
    <source>
        <dbReference type="ARBA" id="ARBA00023150"/>
    </source>
</evidence>
<dbReference type="EMBL" id="VFIY01000005">
    <property type="protein sequence ID" value="TPD61390.1"/>
    <property type="molecule type" value="Genomic_DNA"/>
</dbReference>
<comment type="similarity">
    <text evidence="3">Belongs to the FdhD family.</text>
</comment>
<dbReference type="Proteomes" id="UP000319148">
    <property type="component" value="Unassembled WGS sequence"/>
</dbReference>
<dbReference type="PANTHER" id="PTHR30592">
    <property type="entry name" value="FORMATE DEHYDROGENASE"/>
    <property type="match status" value="1"/>
</dbReference>
<evidence type="ECO:0000313" key="4">
    <source>
        <dbReference type="EMBL" id="TPD61390.1"/>
    </source>
</evidence>
<comment type="caution">
    <text evidence="3">Lacks conserved residue(s) required for the propagation of feature annotation.</text>
</comment>
<dbReference type="InterPro" id="IPR016193">
    <property type="entry name" value="Cytidine_deaminase-like"/>
</dbReference>
<dbReference type="OrthoDB" id="3197277at2"/>
<organism evidence="4 5">
    <name type="scientific">Emcibacter nanhaiensis</name>
    <dbReference type="NCBI Taxonomy" id="1505037"/>
    <lineage>
        <taxon>Bacteria</taxon>
        <taxon>Pseudomonadati</taxon>
        <taxon>Pseudomonadota</taxon>
        <taxon>Alphaproteobacteria</taxon>
        <taxon>Emcibacterales</taxon>
        <taxon>Emcibacteraceae</taxon>
        <taxon>Emcibacter</taxon>
    </lineage>
</organism>
<dbReference type="GO" id="GO:0005737">
    <property type="term" value="C:cytoplasm"/>
    <property type="evidence" value="ECO:0007669"/>
    <property type="project" value="UniProtKB-SubCell"/>
</dbReference>
<dbReference type="Pfam" id="PF02634">
    <property type="entry name" value="FdhD-NarQ"/>
    <property type="match status" value="1"/>
</dbReference>
<comment type="subcellular location">
    <subcellularLocation>
        <location evidence="3">Cytoplasm</location>
    </subcellularLocation>
</comment>
<proteinExistence type="inferred from homology"/>
<comment type="function">
    <text evidence="3">Required for formate dehydrogenase (FDH) activity. Acts as a sulfur carrier protein that transfers sulfur from IscS to the molybdenum cofactor prior to its insertion into FDH.</text>
</comment>
<sequence length="273" mass="29465">MTDFPTYRPLSATIWSPTEKATAAHRDVACEIPVSIEYNCAAYAVMMVTPDNLEDFVYGFSLTEGIIDGAGDIIGLDIHEVEKGIVAAVEIREGCFKRLENFKRQMAGRTGCGLCGADRLEHVIRPLPPVPEGAPFKAAVIHGSMQGLRGHQPLNRTTGAVHAAAFCDREGDILAVREDVGRHNALDKIIGRLMREKLDPAAGYVLVSSRCSFEMVQKCAAARLPLIAAVSAPTELAIELARQTGVSLAALVRDDNMSLYMDSCARIDTGHGD</sequence>
<gene>
    <name evidence="3 4" type="primary">fdhD</name>
    <name evidence="4" type="ORF">FIV46_04060</name>
</gene>
<keyword evidence="2 3" id="KW-0501">Molybdenum cofactor biosynthesis</keyword>
<reference evidence="5" key="1">
    <citation type="submission" date="2019-06" db="EMBL/GenBank/DDBJ databases">
        <title>The complete genome of Emcibacter congregatus ZYLT.</title>
        <authorList>
            <person name="Zhao Z."/>
        </authorList>
    </citation>
    <scope>NUCLEOTIDE SEQUENCE [LARGE SCALE GENOMIC DNA]</scope>
    <source>
        <strain evidence="5">MCCC 1A06723</strain>
    </source>
</reference>
<dbReference type="GO" id="GO:0016783">
    <property type="term" value="F:sulfurtransferase activity"/>
    <property type="evidence" value="ECO:0007669"/>
    <property type="project" value="InterPro"/>
</dbReference>
<protein>
    <recommendedName>
        <fullName evidence="3">Sulfur carrier protein FdhD</fullName>
    </recommendedName>
</protein>
<dbReference type="NCBIfam" id="TIGR00129">
    <property type="entry name" value="fdhD_narQ"/>
    <property type="match status" value="1"/>
</dbReference>
<name>A0A501PLI0_9PROT</name>
<dbReference type="Gene3D" id="3.40.140.10">
    <property type="entry name" value="Cytidine Deaminase, domain 2"/>
    <property type="match status" value="1"/>
</dbReference>
<dbReference type="HAMAP" id="MF_00187">
    <property type="entry name" value="FdhD"/>
    <property type="match status" value="1"/>
</dbReference>
<dbReference type="GO" id="GO:0006777">
    <property type="term" value="P:Mo-molybdopterin cofactor biosynthetic process"/>
    <property type="evidence" value="ECO:0007669"/>
    <property type="project" value="UniProtKB-UniRule"/>
</dbReference>
<dbReference type="Gene3D" id="3.10.20.10">
    <property type="match status" value="1"/>
</dbReference>
<dbReference type="RefSeq" id="WP_139938684.1">
    <property type="nucleotide sequence ID" value="NZ_JBHSYP010000003.1"/>
</dbReference>
<dbReference type="InterPro" id="IPR003786">
    <property type="entry name" value="FdhD"/>
</dbReference>
<dbReference type="PIRSF" id="PIRSF015626">
    <property type="entry name" value="FdhD"/>
    <property type="match status" value="1"/>
</dbReference>
<evidence type="ECO:0000313" key="5">
    <source>
        <dbReference type="Proteomes" id="UP000319148"/>
    </source>
</evidence>
<evidence type="ECO:0000256" key="3">
    <source>
        <dbReference type="HAMAP-Rule" id="MF_00187"/>
    </source>
</evidence>
<keyword evidence="5" id="KW-1185">Reference proteome</keyword>
<dbReference type="AlphaFoldDB" id="A0A501PLI0"/>
<dbReference type="SUPFAM" id="SSF53927">
    <property type="entry name" value="Cytidine deaminase-like"/>
    <property type="match status" value="1"/>
</dbReference>
<feature type="active site" description="Cysteine persulfide intermediate" evidence="3">
    <location>
        <position position="112"/>
    </location>
</feature>
<comment type="caution">
    <text evidence="4">The sequence shown here is derived from an EMBL/GenBank/DDBJ whole genome shotgun (WGS) entry which is preliminary data.</text>
</comment>
<keyword evidence="1 3" id="KW-0963">Cytoplasm</keyword>
<dbReference type="PANTHER" id="PTHR30592:SF1">
    <property type="entry name" value="SULFUR CARRIER PROTEIN FDHD"/>
    <property type="match status" value="1"/>
</dbReference>
<evidence type="ECO:0000256" key="1">
    <source>
        <dbReference type="ARBA" id="ARBA00022490"/>
    </source>
</evidence>
<accession>A0A501PLI0</accession>
<keyword evidence="4" id="KW-0808">Transferase</keyword>